<dbReference type="EMBL" id="JACCKD010000004">
    <property type="protein sequence ID" value="MBA0126189.1"/>
    <property type="molecule type" value="Genomic_DNA"/>
</dbReference>
<dbReference type="SUPFAM" id="SSF53613">
    <property type="entry name" value="Ribokinase-like"/>
    <property type="match status" value="1"/>
</dbReference>
<dbReference type="InterPro" id="IPR029056">
    <property type="entry name" value="Ribokinase-like"/>
</dbReference>
<evidence type="ECO:0000313" key="9">
    <source>
        <dbReference type="Proteomes" id="UP000582974"/>
    </source>
</evidence>
<proteinExistence type="inferred from homology"/>
<dbReference type="EC" id="2.7.1.-" evidence="8"/>
<protein>
    <submittedName>
        <fullName evidence="8">Hexose kinase</fullName>
        <ecNumber evidence="8">2.7.1.-</ecNumber>
    </submittedName>
</protein>
<dbReference type="GO" id="GO:0008443">
    <property type="term" value="F:phosphofructokinase activity"/>
    <property type="evidence" value="ECO:0007669"/>
    <property type="project" value="TreeGrafter"/>
</dbReference>
<dbReference type="Proteomes" id="UP000582974">
    <property type="component" value="Unassembled WGS sequence"/>
</dbReference>
<dbReference type="RefSeq" id="WP_180893036.1">
    <property type="nucleotide sequence ID" value="NZ_JACCKD010000004.1"/>
</dbReference>
<dbReference type="GO" id="GO:0005829">
    <property type="term" value="C:cytosol"/>
    <property type="evidence" value="ECO:0007669"/>
    <property type="project" value="TreeGrafter"/>
</dbReference>
<keyword evidence="5" id="KW-0067">ATP-binding</keyword>
<evidence type="ECO:0000256" key="6">
    <source>
        <dbReference type="PIRNR" id="PIRNR000535"/>
    </source>
</evidence>
<dbReference type="PROSITE" id="PS00584">
    <property type="entry name" value="PFKB_KINASES_2"/>
    <property type="match status" value="1"/>
</dbReference>
<dbReference type="InterPro" id="IPR011611">
    <property type="entry name" value="PfkB_dom"/>
</dbReference>
<evidence type="ECO:0000256" key="1">
    <source>
        <dbReference type="ARBA" id="ARBA00010688"/>
    </source>
</evidence>
<dbReference type="GO" id="GO:0005524">
    <property type="term" value="F:ATP binding"/>
    <property type="evidence" value="ECO:0007669"/>
    <property type="project" value="UniProtKB-KW"/>
</dbReference>
<evidence type="ECO:0000256" key="4">
    <source>
        <dbReference type="ARBA" id="ARBA00022777"/>
    </source>
</evidence>
<reference evidence="8 9" key="1">
    <citation type="submission" date="2020-07" db="EMBL/GenBank/DDBJ databases">
        <title>Genome of Haloechinothrix sp.</title>
        <authorList>
            <person name="Tang S.-K."/>
            <person name="Yang L."/>
            <person name="Zhu W.-Y."/>
        </authorList>
    </citation>
    <scope>NUCLEOTIDE SEQUENCE [LARGE SCALE GENOMIC DNA]</scope>
    <source>
        <strain evidence="8 9">YIM 98757</strain>
    </source>
</reference>
<dbReference type="PROSITE" id="PS00583">
    <property type="entry name" value="PFKB_KINASES_1"/>
    <property type="match status" value="1"/>
</dbReference>
<organism evidence="8 9">
    <name type="scientific">Haloechinothrix aidingensis</name>
    <dbReference type="NCBI Taxonomy" id="2752311"/>
    <lineage>
        <taxon>Bacteria</taxon>
        <taxon>Bacillati</taxon>
        <taxon>Actinomycetota</taxon>
        <taxon>Actinomycetes</taxon>
        <taxon>Pseudonocardiales</taxon>
        <taxon>Pseudonocardiaceae</taxon>
        <taxon>Haloechinothrix</taxon>
    </lineage>
</organism>
<evidence type="ECO:0000259" key="7">
    <source>
        <dbReference type="Pfam" id="PF00294"/>
    </source>
</evidence>
<dbReference type="Gene3D" id="3.40.1190.20">
    <property type="match status" value="1"/>
</dbReference>
<comment type="similarity">
    <text evidence="1">Belongs to the carbohydrate kinase PfkB family.</text>
</comment>
<sequence>MTAGAVLAVTLNTALDVTYHVDALVPHASHRVRCVRSRGGGKGVNVARVLHALGHEVRVLGTAGGVTGDALRADLRAAGLDEDLTRVAGQTRRSVTVVDTDATVFNEPGPEVTGPEWDRFVAGFDEHLRSAGAVVLAGSLPPGVADDAYARLAARAAAAGVATVLDTSGAALRLGCRGGPAVVAPNAAELAGATGVAGVDAGARVLLDAGAAGVAVSCGTDGIVVVTGEETWRAAPPAAVAGNPTGAGDAATAAFTAGLLLGRPWHAVLAEAVALSAAAVASPVAGEVEFDTYRDLVTGIRPVRGAGRSGRRLCGDDPDADR</sequence>
<name>A0A838AAC7_9PSEU</name>
<accession>A0A838AAC7</accession>
<evidence type="ECO:0000256" key="2">
    <source>
        <dbReference type="ARBA" id="ARBA00022679"/>
    </source>
</evidence>
<dbReference type="AlphaFoldDB" id="A0A838AAC7"/>
<evidence type="ECO:0000256" key="3">
    <source>
        <dbReference type="ARBA" id="ARBA00022741"/>
    </source>
</evidence>
<keyword evidence="3" id="KW-0547">Nucleotide-binding</keyword>
<evidence type="ECO:0000256" key="5">
    <source>
        <dbReference type="ARBA" id="ARBA00022840"/>
    </source>
</evidence>
<comment type="caution">
    <text evidence="8">The sequence shown here is derived from an EMBL/GenBank/DDBJ whole genome shotgun (WGS) entry which is preliminary data.</text>
</comment>
<gene>
    <name evidence="8" type="ORF">H0B56_11615</name>
</gene>
<dbReference type="InterPro" id="IPR002173">
    <property type="entry name" value="Carboh/pur_kinase_PfkB_CS"/>
</dbReference>
<keyword evidence="9" id="KW-1185">Reference proteome</keyword>
<dbReference type="InterPro" id="IPR017583">
    <property type="entry name" value="Tagatose/fructose_Pkinase"/>
</dbReference>
<keyword evidence="2 6" id="KW-0808">Transferase</keyword>
<feature type="domain" description="Carbohydrate kinase PfkB" evidence="7">
    <location>
        <begin position="17"/>
        <end position="284"/>
    </location>
</feature>
<keyword evidence="4 8" id="KW-0418">Kinase</keyword>
<evidence type="ECO:0000313" key="8">
    <source>
        <dbReference type="EMBL" id="MBA0126189.1"/>
    </source>
</evidence>
<dbReference type="NCBIfam" id="TIGR03168">
    <property type="entry name" value="1-PFK"/>
    <property type="match status" value="1"/>
</dbReference>
<dbReference type="PANTHER" id="PTHR46566:SF5">
    <property type="entry name" value="1-PHOSPHOFRUCTOKINASE"/>
    <property type="match status" value="1"/>
</dbReference>
<dbReference type="Pfam" id="PF00294">
    <property type="entry name" value="PfkB"/>
    <property type="match status" value="1"/>
</dbReference>
<dbReference type="PANTHER" id="PTHR46566">
    <property type="entry name" value="1-PHOSPHOFRUCTOKINASE-RELATED"/>
    <property type="match status" value="1"/>
</dbReference>
<dbReference type="PIRSF" id="PIRSF000535">
    <property type="entry name" value="1PFK/6PFK/LacC"/>
    <property type="match status" value="1"/>
</dbReference>